<dbReference type="EMBL" id="QHHQ01000005">
    <property type="protein sequence ID" value="RAH99133.1"/>
    <property type="molecule type" value="Genomic_DNA"/>
</dbReference>
<protein>
    <recommendedName>
        <fullName evidence="1">Formyl transferase N-terminal domain-containing protein</fullName>
    </recommendedName>
</protein>
<feature type="domain" description="Formyl transferase N-terminal" evidence="1">
    <location>
        <begin position="112"/>
        <end position="197"/>
    </location>
</feature>
<dbReference type="OrthoDB" id="7674699at2"/>
<reference evidence="2 3" key="1">
    <citation type="submission" date="2018-05" db="EMBL/GenBank/DDBJ databases">
        <title>Acuticoccus sediminis sp. nov., isolated from deep-sea sediment of Indian Ocean.</title>
        <authorList>
            <person name="Liu X."/>
            <person name="Lai Q."/>
            <person name="Du Y."/>
            <person name="Sun F."/>
            <person name="Zhang X."/>
            <person name="Wang S."/>
            <person name="Shao Z."/>
        </authorList>
    </citation>
    <scope>NUCLEOTIDE SEQUENCE [LARGE SCALE GENOMIC DNA]</scope>
    <source>
        <strain evidence="2 3">PTG4-2</strain>
    </source>
</reference>
<dbReference type="InterPro" id="IPR036477">
    <property type="entry name" value="Formyl_transf_N_sf"/>
</dbReference>
<dbReference type="PANTHER" id="PTHR11138:SF5">
    <property type="entry name" value="METHIONYL-TRNA FORMYLTRANSFERASE, MITOCHONDRIAL"/>
    <property type="match status" value="1"/>
</dbReference>
<evidence type="ECO:0000313" key="3">
    <source>
        <dbReference type="Proteomes" id="UP000249590"/>
    </source>
</evidence>
<comment type="caution">
    <text evidence="2">The sequence shown here is derived from an EMBL/GenBank/DDBJ whole genome shotgun (WGS) entry which is preliminary data.</text>
</comment>
<evidence type="ECO:0000259" key="1">
    <source>
        <dbReference type="Pfam" id="PF00551"/>
    </source>
</evidence>
<dbReference type="InterPro" id="IPR002376">
    <property type="entry name" value="Formyl_transf_N"/>
</dbReference>
<dbReference type="AlphaFoldDB" id="A0A8B2NQ54"/>
<proteinExistence type="predicted"/>
<dbReference type="Pfam" id="PF00551">
    <property type="entry name" value="Formyl_trans_N"/>
    <property type="match status" value="1"/>
</dbReference>
<dbReference type="Gene3D" id="3.40.50.170">
    <property type="entry name" value="Formyl transferase, N-terminal domain"/>
    <property type="match status" value="1"/>
</dbReference>
<organism evidence="2 3">
    <name type="scientific">Acuticoccus sediminis</name>
    <dbReference type="NCBI Taxonomy" id="2184697"/>
    <lineage>
        <taxon>Bacteria</taxon>
        <taxon>Pseudomonadati</taxon>
        <taxon>Pseudomonadota</taxon>
        <taxon>Alphaproteobacteria</taxon>
        <taxon>Hyphomicrobiales</taxon>
        <taxon>Amorphaceae</taxon>
        <taxon>Acuticoccus</taxon>
    </lineage>
</organism>
<keyword evidence="3" id="KW-1185">Reference proteome</keyword>
<dbReference type="GO" id="GO:0005829">
    <property type="term" value="C:cytosol"/>
    <property type="evidence" value="ECO:0007669"/>
    <property type="project" value="TreeGrafter"/>
</dbReference>
<dbReference type="SUPFAM" id="SSF53328">
    <property type="entry name" value="Formyltransferase"/>
    <property type="match status" value="1"/>
</dbReference>
<sequence>MCSAAGWGILARPAAPRAEPEASALRVCALTSYGVGLAALRALADLSAANPAELAVVGVATDDALDPGARIGRRKRIWSHLSDTRIEELQADVADVALSCAPWLWTGDVKTAAFRTLLAEAQPDLIVCCCFGQKLDEPLLRTPRLGAVNLHPSDLSAGHGAGYEPHVDAHTRNIDTSIWSAHMMTEAIDAGPVIATSDPVPVRDATGAIPHTPDAYYAMMWPALADFAPRVVSQLREQAPVPA</sequence>
<dbReference type="RefSeq" id="WP_111349156.1">
    <property type="nucleotide sequence ID" value="NZ_QHHQ01000005.1"/>
</dbReference>
<accession>A0A8B2NQ54</accession>
<evidence type="ECO:0000313" key="2">
    <source>
        <dbReference type="EMBL" id="RAH99133.1"/>
    </source>
</evidence>
<dbReference type="PANTHER" id="PTHR11138">
    <property type="entry name" value="METHIONYL-TRNA FORMYLTRANSFERASE"/>
    <property type="match status" value="1"/>
</dbReference>
<gene>
    <name evidence="2" type="ORF">DLJ53_21530</name>
</gene>
<name>A0A8B2NQ54_9HYPH</name>
<dbReference type="GO" id="GO:0004479">
    <property type="term" value="F:methionyl-tRNA formyltransferase activity"/>
    <property type="evidence" value="ECO:0007669"/>
    <property type="project" value="TreeGrafter"/>
</dbReference>
<dbReference type="Proteomes" id="UP000249590">
    <property type="component" value="Unassembled WGS sequence"/>
</dbReference>